<evidence type="ECO:0000256" key="3">
    <source>
        <dbReference type="SAM" id="SignalP"/>
    </source>
</evidence>
<keyword evidence="2" id="KW-0456">Lyase</keyword>
<sequence length="390" mass="42597">MKPSRFLAFVSSALSISVVPAAFVHPGLLHTAADLTRVARQVNAGVEPWLTGWNKLVNSTYAQSSYTPRPVQLLCRGTPASCTQNYPNIYRDAAAAYALAVRWRVTGDPAYGTAAANVLNAWSATLTEISGNSDKYLASGLYGYQLANAAEILRDYEGFTVANMTALVDLLVDVFYPMNHRFLVEHNDAKVDHYWANWDLCNLATMMSTGVISDNQTMFNEALDYFYNGAGNGAIDKTIWTLYDDGTGQLQESGRDQGHSMLDVALLGVIAQTAYNQGVNLFAYQNSRILAGAEYAAKYNLGNDVQFTTYVNSDVTQTVISNNSRGNVRPIWDLLYNHYVKIDGLEATYTTQYADLVRNDGGGADGGGGYYGTTSGGFDQLGYNTLMFTI</sequence>
<dbReference type="InterPro" id="IPR008929">
    <property type="entry name" value="Chondroitin_lyas"/>
</dbReference>
<keyword evidence="1 3" id="KW-0732">Signal</keyword>
<gene>
    <name evidence="5" type="ORF">GSI_12817</name>
</gene>
<evidence type="ECO:0000313" key="6">
    <source>
        <dbReference type="Proteomes" id="UP000230002"/>
    </source>
</evidence>
<dbReference type="STRING" id="1077348.A0A2G8RTV0"/>
<feature type="chain" id="PRO_5013768935" description="Alginate lyase domain-containing protein" evidence="3">
    <location>
        <begin position="22"/>
        <end position="390"/>
    </location>
</feature>
<organism evidence="5 6">
    <name type="scientific">Ganoderma sinense ZZ0214-1</name>
    <dbReference type="NCBI Taxonomy" id="1077348"/>
    <lineage>
        <taxon>Eukaryota</taxon>
        <taxon>Fungi</taxon>
        <taxon>Dikarya</taxon>
        <taxon>Basidiomycota</taxon>
        <taxon>Agaricomycotina</taxon>
        <taxon>Agaricomycetes</taxon>
        <taxon>Polyporales</taxon>
        <taxon>Polyporaceae</taxon>
        <taxon>Ganoderma</taxon>
    </lineage>
</organism>
<name>A0A2G8RTV0_9APHY</name>
<evidence type="ECO:0000259" key="4">
    <source>
        <dbReference type="Pfam" id="PF05426"/>
    </source>
</evidence>
<dbReference type="AlphaFoldDB" id="A0A2G8RTV0"/>
<protein>
    <recommendedName>
        <fullName evidence="4">Alginate lyase domain-containing protein</fullName>
    </recommendedName>
</protein>
<dbReference type="Proteomes" id="UP000230002">
    <property type="component" value="Unassembled WGS sequence"/>
</dbReference>
<comment type="caution">
    <text evidence="5">The sequence shown here is derived from an EMBL/GenBank/DDBJ whole genome shotgun (WGS) entry which is preliminary data.</text>
</comment>
<dbReference type="GO" id="GO:0016829">
    <property type="term" value="F:lyase activity"/>
    <property type="evidence" value="ECO:0007669"/>
    <property type="project" value="UniProtKB-KW"/>
</dbReference>
<dbReference type="OrthoDB" id="526316at2759"/>
<keyword evidence="6" id="KW-1185">Reference proteome</keyword>
<feature type="domain" description="Alginate lyase" evidence="4">
    <location>
        <begin position="84"/>
        <end position="301"/>
    </location>
</feature>
<dbReference type="Pfam" id="PF05426">
    <property type="entry name" value="Alginate_lyase"/>
    <property type="match status" value="1"/>
</dbReference>
<dbReference type="EMBL" id="AYKW01000056">
    <property type="protein sequence ID" value="PIL24930.1"/>
    <property type="molecule type" value="Genomic_DNA"/>
</dbReference>
<accession>A0A2G8RTV0</accession>
<evidence type="ECO:0000256" key="2">
    <source>
        <dbReference type="ARBA" id="ARBA00023239"/>
    </source>
</evidence>
<dbReference type="InterPro" id="IPR008397">
    <property type="entry name" value="Alginate_lyase_dom"/>
</dbReference>
<evidence type="ECO:0000256" key="1">
    <source>
        <dbReference type="ARBA" id="ARBA00022729"/>
    </source>
</evidence>
<dbReference type="Gene3D" id="1.50.10.100">
    <property type="entry name" value="Chondroitin AC/alginate lyase"/>
    <property type="match status" value="1"/>
</dbReference>
<reference evidence="5 6" key="1">
    <citation type="journal article" date="2015" name="Sci. Rep.">
        <title>Chromosome-level genome map provides insights into diverse defense mechanisms in the medicinal fungus Ganoderma sinense.</title>
        <authorList>
            <person name="Zhu Y."/>
            <person name="Xu J."/>
            <person name="Sun C."/>
            <person name="Zhou S."/>
            <person name="Xu H."/>
            <person name="Nelson D.R."/>
            <person name="Qian J."/>
            <person name="Song J."/>
            <person name="Luo H."/>
            <person name="Xiang L."/>
            <person name="Li Y."/>
            <person name="Xu Z."/>
            <person name="Ji A."/>
            <person name="Wang L."/>
            <person name="Lu S."/>
            <person name="Hayward A."/>
            <person name="Sun W."/>
            <person name="Li X."/>
            <person name="Schwartz D.C."/>
            <person name="Wang Y."/>
            <person name="Chen S."/>
        </authorList>
    </citation>
    <scope>NUCLEOTIDE SEQUENCE [LARGE SCALE GENOMIC DNA]</scope>
    <source>
        <strain evidence="5 6">ZZ0214-1</strain>
    </source>
</reference>
<dbReference type="GO" id="GO:0042597">
    <property type="term" value="C:periplasmic space"/>
    <property type="evidence" value="ECO:0007669"/>
    <property type="project" value="InterPro"/>
</dbReference>
<dbReference type="SUPFAM" id="SSF48230">
    <property type="entry name" value="Chondroitin AC/alginate lyase"/>
    <property type="match status" value="1"/>
</dbReference>
<evidence type="ECO:0000313" key="5">
    <source>
        <dbReference type="EMBL" id="PIL24930.1"/>
    </source>
</evidence>
<feature type="signal peptide" evidence="3">
    <location>
        <begin position="1"/>
        <end position="21"/>
    </location>
</feature>
<proteinExistence type="predicted"/>